<evidence type="ECO:0000256" key="1">
    <source>
        <dbReference type="SAM" id="SignalP"/>
    </source>
</evidence>
<reference evidence="3" key="1">
    <citation type="submission" date="2018-03" db="EMBL/GenBank/DDBJ databases">
        <authorList>
            <person name="Zecchin S."/>
        </authorList>
    </citation>
    <scope>NUCLEOTIDE SEQUENCE [LARGE SCALE GENOMIC DNA]</scope>
</reference>
<evidence type="ECO:0000313" key="3">
    <source>
        <dbReference type="Proteomes" id="UP000245125"/>
    </source>
</evidence>
<dbReference type="AlphaFoldDB" id="A0A2U3QHR9"/>
<proteinExistence type="predicted"/>
<dbReference type="Proteomes" id="UP000245125">
    <property type="component" value="Unassembled WGS sequence"/>
</dbReference>
<gene>
    <name evidence="2" type="ORF">NBG4_390015</name>
</gene>
<accession>A0A2U3QHR9</accession>
<feature type="signal peptide" evidence="1">
    <location>
        <begin position="1"/>
        <end position="20"/>
    </location>
</feature>
<evidence type="ECO:0000313" key="2">
    <source>
        <dbReference type="EMBL" id="SPQ00951.1"/>
    </source>
</evidence>
<keyword evidence="3" id="KW-1185">Reference proteome</keyword>
<keyword evidence="1" id="KW-0732">Signal</keyword>
<sequence length="112" mass="12278">MKTHLRVTIVMCLICIGAFSWGLASAEAAGADWKVLQQSTYGDTFSYDASSVKHTENNTLTVLTKTQSGQYLYEMDCKNKKARLLEGAGASQSVWFNITGGEDELLYKAVCP</sequence>
<name>A0A2U3QHR9_9BACT</name>
<dbReference type="EMBL" id="OUUY01000085">
    <property type="protein sequence ID" value="SPQ00951.1"/>
    <property type="molecule type" value="Genomic_DNA"/>
</dbReference>
<organism evidence="2 3">
    <name type="scientific">Candidatus Sulfobium mesophilum</name>
    <dbReference type="NCBI Taxonomy" id="2016548"/>
    <lineage>
        <taxon>Bacteria</taxon>
        <taxon>Pseudomonadati</taxon>
        <taxon>Nitrospirota</taxon>
        <taxon>Nitrospiria</taxon>
        <taxon>Nitrospirales</taxon>
        <taxon>Nitrospiraceae</taxon>
        <taxon>Candidatus Sulfobium</taxon>
    </lineage>
</organism>
<feature type="chain" id="PRO_5015564662" evidence="1">
    <location>
        <begin position="21"/>
        <end position="112"/>
    </location>
</feature>
<protein>
    <submittedName>
        <fullName evidence="2">Uncharacterized protein</fullName>
    </submittedName>
</protein>